<evidence type="ECO:0008006" key="3">
    <source>
        <dbReference type="Google" id="ProtNLM"/>
    </source>
</evidence>
<sequence length="190" mass="21100">MGGGDRPLIEAQLNEKRACGLSYRCDEKWNKNHRCKSQVNVILVEEGEEEQEEEVETEVIDPPAALDSTDGRTHRGVPQFSSGSDLTKIMKMPGKIFDLAVVTFIDPGATHNFISSQIVKELALPITDTEPYGVRMGTGDNEEGRGICRGVMLQLQELDIVEEFLPLRLRSSNVILGIKWLETLGTTQTN</sequence>
<dbReference type="PANTHER" id="PTHR15503">
    <property type="entry name" value="LDOC1 RELATED"/>
    <property type="match status" value="1"/>
</dbReference>
<dbReference type="AlphaFoldDB" id="A0A9R1VZ37"/>
<keyword evidence="2" id="KW-1185">Reference proteome</keyword>
<dbReference type="PANTHER" id="PTHR15503:SF45">
    <property type="entry name" value="RNA-DIRECTED DNA POLYMERASE HOMOLOG"/>
    <property type="match status" value="1"/>
</dbReference>
<dbReference type="EMBL" id="NBSK02000004">
    <property type="protein sequence ID" value="KAJ0213053.1"/>
    <property type="molecule type" value="Genomic_DNA"/>
</dbReference>
<dbReference type="Gene3D" id="2.40.70.10">
    <property type="entry name" value="Acid Proteases"/>
    <property type="match status" value="1"/>
</dbReference>
<evidence type="ECO:0000313" key="1">
    <source>
        <dbReference type="EMBL" id="KAJ0213053.1"/>
    </source>
</evidence>
<dbReference type="InterPro" id="IPR032567">
    <property type="entry name" value="RTL1-rel"/>
</dbReference>
<reference evidence="1 2" key="1">
    <citation type="journal article" date="2017" name="Nat. Commun.">
        <title>Genome assembly with in vitro proximity ligation data and whole-genome triplication in lettuce.</title>
        <authorList>
            <person name="Reyes-Chin-Wo S."/>
            <person name="Wang Z."/>
            <person name="Yang X."/>
            <person name="Kozik A."/>
            <person name="Arikit S."/>
            <person name="Song C."/>
            <person name="Xia L."/>
            <person name="Froenicke L."/>
            <person name="Lavelle D.O."/>
            <person name="Truco M.J."/>
            <person name="Xia R."/>
            <person name="Zhu S."/>
            <person name="Xu C."/>
            <person name="Xu H."/>
            <person name="Xu X."/>
            <person name="Cox K."/>
            <person name="Korf I."/>
            <person name="Meyers B.C."/>
            <person name="Michelmore R.W."/>
        </authorList>
    </citation>
    <scope>NUCLEOTIDE SEQUENCE [LARGE SCALE GENOMIC DNA]</scope>
    <source>
        <strain evidence="2">cv. Salinas</strain>
        <tissue evidence="1">Seedlings</tissue>
    </source>
</reference>
<dbReference type="Proteomes" id="UP000235145">
    <property type="component" value="Unassembled WGS sequence"/>
</dbReference>
<protein>
    <recommendedName>
        <fullName evidence="3">Gag-asp_proteas domain-containing protein</fullName>
    </recommendedName>
</protein>
<name>A0A9R1VZ37_LACSA</name>
<accession>A0A9R1VZ37</accession>
<comment type="caution">
    <text evidence="1">The sequence shown here is derived from an EMBL/GenBank/DDBJ whole genome shotgun (WGS) entry which is preliminary data.</text>
</comment>
<dbReference type="Pfam" id="PF08284">
    <property type="entry name" value="RVP_2"/>
    <property type="match status" value="1"/>
</dbReference>
<dbReference type="CDD" id="cd00303">
    <property type="entry name" value="retropepsin_like"/>
    <property type="match status" value="1"/>
</dbReference>
<gene>
    <name evidence="1" type="ORF">LSAT_V11C400166470</name>
</gene>
<dbReference type="InterPro" id="IPR021109">
    <property type="entry name" value="Peptidase_aspartic_dom_sf"/>
</dbReference>
<proteinExistence type="predicted"/>
<organism evidence="1 2">
    <name type="scientific">Lactuca sativa</name>
    <name type="common">Garden lettuce</name>
    <dbReference type="NCBI Taxonomy" id="4236"/>
    <lineage>
        <taxon>Eukaryota</taxon>
        <taxon>Viridiplantae</taxon>
        <taxon>Streptophyta</taxon>
        <taxon>Embryophyta</taxon>
        <taxon>Tracheophyta</taxon>
        <taxon>Spermatophyta</taxon>
        <taxon>Magnoliopsida</taxon>
        <taxon>eudicotyledons</taxon>
        <taxon>Gunneridae</taxon>
        <taxon>Pentapetalae</taxon>
        <taxon>asterids</taxon>
        <taxon>campanulids</taxon>
        <taxon>Asterales</taxon>
        <taxon>Asteraceae</taxon>
        <taxon>Cichorioideae</taxon>
        <taxon>Cichorieae</taxon>
        <taxon>Lactucinae</taxon>
        <taxon>Lactuca</taxon>
    </lineage>
</organism>
<evidence type="ECO:0000313" key="2">
    <source>
        <dbReference type="Proteomes" id="UP000235145"/>
    </source>
</evidence>